<evidence type="ECO:0000313" key="1">
    <source>
        <dbReference type="EMBL" id="MXU88323.1"/>
    </source>
</evidence>
<dbReference type="AlphaFoldDB" id="A0A6B0UIE6"/>
<name>A0A6B0UIE6_IXORI</name>
<reference evidence="1" key="1">
    <citation type="submission" date="2019-12" db="EMBL/GenBank/DDBJ databases">
        <title>An insight into the sialome of adult female Ixodes ricinus ticks feeding for 6 days.</title>
        <authorList>
            <person name="Perner J."/>
            <person name="Ribeiro J.M.C."/>
        </authorList>
    </citation>
    <scope>NUCLEOTIDE SEQUENCE</scope>
    <source>
        <strain evidence="1">Semi-engorged</strain>
        <tissue evidence="1">Salivary glands</tissue>
    </source>
</reference>
<protein>
    <submittedName>
        <fullName evidence="1">Uncharacterized protein</fullName>
    </submittedName>
</protein>
<proteinExistence type="predicted"/>
<dbReference type="EMBL" id="GIFC01006240">
    <property type="protein sequence ID" value="MXU88323.1"/>
    <property type="molecule type" value="Transcribed_RNA"/>
</dbReference>
<accession>A0A6B0UIE6</accession>
<organism evidence="1">
    <name type="scientific">Ixodes ricinus</name>
    <name type="common">Common tick</name>
    <name type="synonym">Acarus ricinus</name>
    <dbReference type="NCBI Taxonomy" id="34613"/>
    <lineage>
        <taxon>Eukaryota</taxon>
        <taxon>Metazoa</taxon>
        <taxon>Ecdysozoa</taxon>
        <taxon>Arthropoda</taxon>
        <taxon>Chelicerata</taxon>
        <taxon>Arachnida</taxon>
        <taxon>Acari</taxon>
        <taxon>Parasitiformes</taxon>
        <taxon>Ixodida</taxon>
        <taxon>Ixodoidea</taxon>
        <taxon>Ixodidae</taxon>
        <taxon>Ixodinae</taxon>
        <taxon>Ixodes</taxon>
    </lineage>
</organism>
<sequence>MPALATWASCGALRLPPVTSRRMQYPPEMGRNSTTRCLWWARWTRRCCSAGCATTPSMWRIACCAATRRSPNVRCSPGRTCWWWWWSWTAWRVRPWTWWPW</sequence>